<evidence type="ECO:0000313" key="1">
    <source>
        <dbReference type="EMBL" id="KPL96578.1"/>
    </source>
</evidence>
<dbReference type="Proteomes" id="UP000050463">
    <property type="component" value="Unassembled WGS sequence"/>
</dbReference>
<gene>
    <name evidence="1" type="ORF">AN168_04485</name>
</gene>
<dbReference type="AlphaFoldDB" id="A0A837P1P6"/>
<comment type="caution">
    <text evidence="1">The sequence shown here is derived from an EMBL/GenBank/DDBJ whole genome shotgun (WGS) entry which is preliminary data.</text>
</comment>
<name>A0A837P1P6_VIBSP</name>
<sequence length="65" mass="7256">MSISHSLVDGEKRTPIQGQRVPAKIKLERNNFNLCLVSGTRIKGDETTRFINKLLGYESIAALIN</sequence>
<proteinExistence type="predicted"/>
<reference evidence="1 2" key="1">
    <citation type="submission" date="2015-08" db="EMBL/GenBank/DDBJ databases">
        <title>Draft Genome Sequence of Vibrio splendidus UCD-SED7.</title>
        <authorList>
            <person name="Lee R.D."/>
            <person name="Lang J.M."/>
            <person name="Coil D.A."/>
            <person name="Jospin G."/>
            <person name="Eisen J.A."/>
        </authorList>
    </citation>
    <scope>NUCLEOTIDE SEQUENCE [LARGE SCALE GENOMIC DNA]</scope>
    <source>
        <strain evidence="1 2">UCD-SED7</strain>
    </source>
</reference>
<organism evidence="1 2">
    <name type="scientific">Vibrio splendidus</name>
    <dbReference type="NCBI Taxonomy" id="29497"/>
    <lineage>
        <taxon>Bacteria</taxon>
        <taxon>Pseudomonadati</taxon>
        <taxon>Pseudomonadota</taxon>
        <taxon>Gammaproteobacteria</taxon>
        <taxon>Vibrionales</taxon>
        <taxon>Vibrionaceae</taxon>
        <taxon>Vibrio</taxon>
    </lineage>
</organism>
<dbReference type="EMBL" id="LIZK01000001">
    <property type="protein sequence ID" value="KPL96578.1"/>
    <property type="molecule type" value="Genomic_DNA"/>
</dbReference>
<evidence type="ECO:0000313" key="2">
    <source>
        <dbReference type="Proteomes" id="UP000050463"/>
    </source>
</evidence>
<accession>A0A837P1P6</accession>
<protein>
    <submittedName>
        <fullName evidence="1">Uncharacterized protein</fullName>
    </submittedName>
</protein>